<dbReference type="OrthoDB" id="2552742at2759"/>
<feature type="compositionally biased region" description="Polar residues" evidence="1">
    <location>
        <begin position="833"/>
        <end position="842"/>
    </location>
</feature>
<dbReference type="InterPro" id="IPR036420">
    <property type="entry name" value="BRCT_dom_sf"/>
</dbReference>
<protein>
    <recommendedName>
        <fullName evidence="2">BRCT domain-containing protein</fullName>
    </recommendedName>
</protein>
<feature type="compositionally biased region" description="Basic and acidic residues" evidence="1">
    <location>
        <begin position="882"/>
        <end position="896"/>
    </location>
</feature>
<feature type="compositionally biased region" description="Low complexity" evidence="1">
    <location>
        <begin position="298"/>
        <end position="321"/>
    </location>
</feature>
<dbReference type="Gene3D" id="1.10.10.60">
    <property type="entry name" value="Homeodomain-like"/>
    <property type="match status" value="1"/>
</dbReference>
<evidence type="ECO:0000313" key="3">
    <source>
        <dbReference type="EMBL" id="TKY89001.1"/>
    </source>
</evidence>
<evidence type="ECO:0000259" key="2">
    <source>
        <dbReference type="PROSITE" id="PS50172"/>
    </source>
</evidence>
<feature type="region of interest" description="Disordered" evidence="1">
    <location>
        <begin position="1"/>
        <end position="85"/>
    </location>
</feature>
<feature type="compositionally biased region" description="Basic and acidic residues" evidence="1">
    <location>
        <begin position="491"/>
        <end position="500"/>
    </location>
</feature>
<feature type="region of interest" description="Disordered" evidence="1">
    <location>
        <begin position="182"/>
        <end position="205"/>
    </location>
</feature>
<evidence type="ECO:0000313" key="4">
    <source>
        <dbReference type="Proteomes" id="UP000306050"/>
    </source>
</evidence>
<feature type="domain" description="BRCT" evidence="2">
    <location>
        <begin position="94"/>
        <end position="166"/>
    </location>
</feature>
<accession>A0A4U7KWC9</accession>
<feature type="region of interest" description="Disordered" evidence="1">
    <location>
        <begin position="936"/>
        <end position="955"/>
    </location>
</feature>
<feature type="compositionally biased region" description="Acidic residues" evidence="1">
    <location>
        <begin position="449"/>
        <end position="463"/>
    </location>
</feature>
<keyword evidence="4" id="KW-1185">Reference proteome</keyword>
<dbReference type="RefSeq" id="XP_029740986.1">
    <property type="nucleotide sequence ID" value="XM_029882841.1"/>
</dbReference>
<feature type="compositionally biased region" description="Low complexity" evidence="1">
    <location>
        <begin position="1081"/>
        <end position="1092"/>
    </location>
</feature>
<feature type="compositionally biased region" description="Acidic residues" evidence="1">
    <location>
        <begin position="598"/>
        <end position="608"/>
    </location>
</feature>
<feature type="compositionally biased region" description="Acidic residues" evidence="1">
    <location>
        <begin position="711"/>
        <end position="725"/>
    </location>
</feature>
<feature type="compositionally biased region" description="Basic and acidic residues" evidence="1">
    <location>
        <begin position="1108"/>
        <end position="1126"/>
    </location>
</feature>
<feature type="region of interest" description="Disordered" evidence="1">
    <location>
        <begin position="293"/>
        <end position="508"/>
    </location>
</feature>
<dbReference type="AlphaFoldDB" id="A0A4U7KWC9"/>
<reference evidence="3 4" key="1">
    <citation type="submission" date="2019-05" db="EMBL/GenBank/DDBJ databases">
        <title>Sporisorium graminicola CBS 10092 draft sequencing and annotation.</title>
        <authorList>
            <person name="Solano-Gonzalez S."/>
            <person name="Caddick M.X."/>
            <person name="Darby A."/>
        </authorList>
    </citation>
    <scope>NUCLEOTIDE SEQUENCE [LARGE SCALE GENOMIC DNA]</scope>
    <source>
        <strain evidence="3 4">CBS 10092</strain>
    </source>
</reference>
<proteinExistence type="predicted"/>
<dbReference type="Gene3D" id="3.40.50.10190">
    <property type="entry name" value="BRCT domain"/>
    <property type="match status" value="1"/>
</dbReference>
<feature type="compositionally biased region" description="Polar residues" evidence="1">
    <location>
        <begin position="421"/>
        <end position="431"/>
    </location>
</feature>
<feature type="region of interest" description="Disordered" evidence="1">
    <location>
        <begin position="1081"/>
        <end position="1126"/>
    </location>
</feature>
<evidence type="ECO:0000256" key="1">
    <source>
        <dbReference type="SAM" id="MobiDB-lite"/>
    </source>
</evidence>
<dbReference type="SUPFAM" id="SSF52113">
    <property type="entry name" value="BRCT domain"/>
    <property type="match status" value="1"/>
</dbReference>
<gene>
    <name evidence="3" type="ORF">EX895_002242</name>
</gene>
<organism evidence="3 4">
    <name type="scientific">Sporisorium graminicola</name>
    <dbReference type="NCBI Taxonomy" id="280036"/>
    <lineage>
        <taxon>Eukaryota</taxon>
        <taxon>Fungi</taxon>
        <taxon>Dikarya</taxon>
        <taxon>Basidiomycota</taxon>
        <taxon>Ustilaginomycotina</taxon>
        <taxon>Ustilaginomycetes</taxon>
        <taxon>Ustilaginales</taxon>
        <taxon>Ustilaginaceae</taxon>
        <taxon>Sporisorium</taxon>
    </lineage>
</organism>
<feature type="compositionally biased region" description="Basic and acidic residues" evidence="1">
    <location>
        <begin position="944"/>
        <end position="953"/>
    </location>
</feature>
<comment type="caution">
    <text evidence="3">The sequence shown here is derived from an EMBL/GenBank/DDBJ whole genome shotgun (WGS) entry which is preliminary data.</text>
</comment>
<dbReference type="EMBL" id="SRRM01000006">
    <property type="protein sequence ID" value="TKY89001.1"/>
    <property type="molecule type" value="Genomic_DNA"/>
</dbReference>
<name>A0A4U7KWC9_9BASI</name>
<feature type="compositionally biased region" description="Polar residues" evidence="1">
    <location>
        <begin position="21"/>
        <end position="37"/>
    </location>
</feature>
<dbReference type="PROSITE" id="PS50172">
    <property type="entry name" value="BRCT"/>
    <property type="match status" value="1"/>
</dbReference>
<feature type="region of interest" description="Disordered" evidence="1">
    <location>
        <begin position="597"/>
        <end position="911"/>
    </location>
</feature>
<dbReference type="GeneID" id="40725137"/>
<feature type="compositionally biased region" description="Polar residues" evidence="1">
    <location>
        <begin position="1093"/>
        <end position="1102"/>
    </location>
</feature>
<dbReference type="InterPro" id="IPR001357">
    <property type="entry name" value="BRCT_dom"/>
</dbReference>
<feature type="compositionally biased region" description="Basic and acidic residues" evidence="1">
    <location>
        <begin position="473"/>
        <end position="484"/>
    </location>
</feature>
<dbReference type="KEGG" id="sgra:EX895_002242"/>
<feature type="compositionally biased region" description="Polar residues" evidence="1">
    <location>
        <begin position="899"/>
        <end position="910"/>
    </location>
</feature>
<sequence>MNASQESNEFVEPAPRPPTSGPSAVASTSRVALSSTAVAVPETSIEHPADGTTPDSPSNAGDDHNKPMPATQPAPSAASKARTFIKSSSPDVQLRIYLPRELDHTLTKKLKIIISTHGGVMESRLGKADMIVVDPKLMTAARKLLKQANELGQPIPVVTLDYLYDCASQCAQLDVHDPKYKFQPTPPSSERANLPAPAPRSLNGRNAFTDADRQAIISYFVDKDEASWSLNAAARELAACIPTHPHTSFQSYLQNNFDKGWNLRREIRAARRDALGGDPSQLQARILRSQYTPEPLPSEESAPSDGWPHASSPPAAGAQAQIDHEQGRASHHSSQQDEDEPDLQVRKPNPGVTIDNVERSPTKIKQPVEYASSVVSSPGTTPPPSVSLAGRALVSGVRASSDDEESDPDEYSPKMMMELLRTQTPSRSGPPQKSRPKPRQTESSSSSSDDSELDQLNQDDDKDLIETAPPKDNPARADRSRAEQSEDPEWEGSRRLERRMGLGTSQGKRADVRVKFTQDEKNALLNTLVDHVLAKGSHLPPATQDAIIAKPEDSFWEQFAVVHSKHSAASWRSHYLKNRPVYKEMIDLMILDRVAGQAEDDSDDDEEGSTSYDGSLGEGEDGLAAEQQRDEHLSTADETGSSRVVSAPAEDIPKKLAAKTNGSFRAEDTGAPSDGVVVWMPPLVAKPLSERRSPSSEEWPETPPPPPMHDVDEEEEDMMQVEAEIDASVVYSAPSQEESPDGPVADKGDSLDADPEALEQVANEESAGSSSRPSLEAPRRSQRNTAHVEHRRSSSMVQAGTPVLAQHRDAPFYDFTMDSDEEQRIRKARSRPSLPNLQSHQDGASPKVQKSRITADRVLGHFATPSRSQKPAATRQVLSVGRRNEDDRFQRTREWARSVSRTPPSGSSDALPSMAVAITESSRSRASRILRGPVLRSPFAAEETPSRQHDRPQSLRHISRGRDSGALAPVSPTPVRARAKVVDALSEQNAARSAQHAARMRYRASVVQFREEFGVDSRLGATLLMRFGGYVDDARDGIRAWLNEIYEAYGVEADVAFEYVKTSQGDFDQAETFLRLAAMTRSGSTSNRSSGNVSRAATYSTSPRKRSGIADERSFTRPEASKRFRS</sequence>
<dbReference type="Proteomes" id="UP000306050">
    <property type="component" value="Chromosome SGRAM_13"/>
</dbReference>